<proteinExistence type="predicted"/>
<keyword evidence="3" id="KW-1185">Reference proteome</keyword>
<dbReference type="GO" id="GO:0005634">
    <property type="term" value="C:nucleus"/>
    <property type="evidence" value="ECO:0007669"/>
    <property type="project" value="TreeGrafter"/>
</dbReference>
<sequence>MREKTQIEHPKIFKTQRIQTQKGGGHYRRAHSEVSFWLSDDMMMDLSPSDAFNGEGGSGGGGGGSSTASLDKIGSEDDLFLTYIDVDKLGGADQSGVEGNGNGNGEKSGGGGVGGGGRGRHRHSSSVDGSSTMTSSTGVFGEIMDAKKAMPL</sequence>
<feature type="compositionally biased region" description="Gly residues" evidence="1">
    <location>
        <begin position="98"/>
        <end position="117"/>
    </location>
</feature>
<dbReference type="PANTHER" id="PTHR13690">
    <property type="entry name" value="TRANSCRIPTION FACTOR POSF21-RELATED"/>
    <property type="match status" value="1"/>
</dbReference>
<feature type="region of interest" description="Disordered" evidence="1">
    <location>
        <begin position="91"/>
        <end position="152"/>
    </location>
</feature>
<protein>
    <submittedName>
        <fullName evidence="2">Uncharacterized protein</fullName>
    </submittedName>
</protein>
<organism evidence="2 3">
    <name type="scientific">Quercus lobata</name>
    <name type="common">Valley oak</name>
    <dbReference type="NCBI Taxonomy" id="97700"/>
    <lineage>
        <taxon>Eukaryota</taxon>
        <taxon>Viridiplantae</taxon>
        <taxon>Streptophyta</taxon>
        <taxon>Embryophyta</taxon>
        <taxon>Tracheophyta</taxon>
        <taxon>Spermatophyta</taxon>
        <taxon>Magnoliopsida</taxon>
        <taxon>eudicotyledons</taxon>
        <taxon>Gunneridae</taxon>
        <taxon>Pentapetalae</taxon>
        <taxon>rosids</taxon>
        <taxon>fabids</taxon>
        <taxon>Fagales</taxon>
        <taxon>Fagaceae</taxon>
        <taxon>Quercus</taxon>
    </lineage>
</organism>
<evidence type="ECO:0000313" key="2">
    <source>
        <dbReference type="EnsemblPlants" id="QL02p023149:mrna:CDS:1"/>
    </source>
</evidence>
<dbReference type="AlphaFoldDB" id="A0A7N2KU86"/>
<reference evidence="2" key="2">
    <citation type="submission" date="2021-01" db="UniProtKB">
        <authorList>
            <consortium name="EnsemblPlants"/>
        </authorList>
    </citation>
    <scope>IDENTIFICATION</scope>
</reference>
<dbReference type="PANTHER" id="PTHR13690:SF122">
    <property type="entry name" value="ATBZIP TRANSCRIPTION FACTOR"/>
    <property type="match status" value="1"/>
</dbReference>
<feature type="compositionally biased region" description="Low complexity" evidence="1">
    <location>
        <begin position="126"/>
        <end position="139"/>
    </location>
</feature>
<name>A0A7N2KU86_QUELO</name>
<evidence type="ECO:0000313" key="3">
    <source>
        <dbReference type="Proteomes" id="UP000594261"/>
    </source>
</evidence>
<feature type="compositionally biased region" description="Gly residues" evidence="1">
    <location>
        <begin position="54"/>
        <end position="65"/>
    </location>
</feature>
<feature type="region of interest" description="Disordered" evidence="1">
    <location>
        <begin position="47"/>
        <end position="71"/>
    </location>
</feature>
<accession>A0A7N2KU86</accession>
<dbReference type="Proteomes" id="UP000594261">
    <property type="component" value="Chromosome 2"/>
</dbReference>
<dbReference type="Gramene" id="QL02p023149:mrna">
    <property type="protein sequence ID" value="QL02p023149:mrna:CDS:1"/>
    <property type="gene ID" value="QL02p023149"/>
</dbReference>
<dbReference type="EnsemblPlants" id="QL02p023149:mrna">
    <property type="protein sequence ID" value="QL02p023149:mrna:CDS:1"/>
    <property type="gene ID" value="QL02p023149"/>
</dbReference>
<evidence type="ECO:0000256" key="1">
    <source>
        <dbReference type="SAM" id="MobiDB-lite"/>
    </source>
</evidence>
<reference evidence="3" key="1">
    <citation type="journal article" date="2016" name="G3 (Bethesda)">
        <title>First Draft Assembly and Annotation of the Genome of a California Endemic Oak Quercus lobata Nee (Fagaceae).</title>
        <authorList>
            <person name="Sork V.L."/>
            <person name="Fitz-Gibbon S.T."/>
            <person name="Puiu D."/>
            <person name="Crepeau M."/>
            <person name="Gugger P.F."/>
            <person name="Sherman R."/>
            <person name="Stevens K."/>
            <person name="Langley C.H."/>
            <person name="Pellegrini M."/>
            <person name="Salzberg S.L."/>
        </authorList>
    </citation>
    <scope>NUCLEOTIDE SEQUENCE [LARGE SCALE GENOMIC DNA]</scope>
    <source>
        <strain evidence="3">cv. SW786</strain>
    </source>
</reference>
<dbReference type="InParanoid" id="A0A7N2KU86"/>
<dbReference type="GO" id="GO:0003700">
    <property type="term" value="F:DNA-binding transcription factor activity"/>
    <property type="evidence" value="ECO:0007669"/>
    <property type="project" value="TreeGrafter"/>
</dbReference>